<comment type="caution">
    <text evidence="3">The sequence shown here is derived from an EMBL/GenBank/DDBJ whole genome shotgun (WGS) entry which is preliminary data.</text>
</comment>
<keyword evidence="4" id="KW-1185">Reference proteome</keyword>
<keyword evidence="2" id="KW-1133">Transmembrane helix</keyword>
<feature type="transmembrane region" description="Helical" evidence="2">
    <location>
        <begin position="60"/>
        <end position="83"/>
    </location>
</feature>
<evidence type="ECO:0000256" key="2">
    <source>
        <dbReference type="SAM" id="Phobius"/>
    </source>
</evidence>
<evidence type="ECO:0000256" key="1">
    <source>
        <dbReference type="SAM" id="MobiDB-lite"/>
    </source>
</evidence>
<feature type="region of interest" description="Disordered" evidence="1">
    <location>
        <begin position="1"/>
        <end position="22"/>
    </location>
</feature>
<evidence type="ECO:0000313" key="4">
    <source>
        <dbReference type="Proteomes" id="UP001169764"/>
    </source>
</evidence>
<feature type="compositionally biased region" description="Basic and acidic residues" evidence="1">
    <location>
        <begin position="1"/>
        <end position="10"/>
    </location>
</feature>
<dbReference type="RefSeq" id="WP_303546039.1">
    <property type="nucleotide sequence ID" value="NZ_JAUOTP010000010.1"/>
</dbReference>
<proteinExistence type="predicted"/>
<organism evidence="3 4">
    <name type="scientific">Sphingomonas natans</name>
    <dbReference type="NCBI Taxonomy" id="3063330"/>
    <lineage>
        <taxon>Bacteria</taxon>
        <taxon>Pseudomonadati</taxon>
        <taxon>Pseudomonadota</taxon>
        <taxon>Alphaproteobacteria</taxon>
        <taxon>Sphingomonadales</taxon>
        <taxon>Sphingomonadaceae</taxon>
        <taxon>Sphingomonas</taxon>
    </lineage>
</organism>
<reference evidence="3" key="1">
    <citation type="submission" date="2023-07" db="EMBL/GenBank/DDBJ databases">
        <authorList>
            <person name="Kim M."/>
        </authorList>
    </citation>
    <scope>NUCLEOTIDE SEQUENCE</scope>
    <source>
        <strain evidence="3">BIUV-7</strain>
    </source>
</reference>
<keyword evidence="2" id="KW-0812">Transmembrane</keyword>
<dbReference type="Proteomes" id="UP001169764">
    <property type="component" value="Unassembled WGS sequence"/>
</dbReference>
<sequence>MAQRKYKTEWTEQQGNAPVAAARDGAMSVQSPARLLQQMLDERNAQLLEPQVDRWSQRRAVAFMAASASALWLAILAAGTQIAKFVA</sequence>
<accession>A0ABT8YFF2</accession>
<evidence type="ECO:0000313" key="3">
    <source>
        <dbReference type="EMBL" id="MDO6416474.1"/>
    </source>
</evidence>
<gene>
    <name evidence="3" type="ORF">Q4F19_18975</name>
</gene>
<dbReference type="EMBL" id="JAUOTP010000010">
    <property type="protein sequence ID" value="MDO6416474.1"/>
    <property type="molecule type" value="Genomic_DNA"/>
</dbReference>
<keyword evidence="2" id="KW-0472">Membrane</keyword>
<name>A0ABT8YFF2_9SPHN</name>
<protein>
    <submittedName>
        <fullName evidence="3">Uncharacterized protein</fullName>
    </submittedName>
</protein>